<organism evidence="2 3">
    <name type="scientific">Nocardia terpenica</name>
    <dbReference type="NCBI Taxonomy" id="455432"/>
    <lineage>
        <taxon>Bacteria</taxon>
        <taxon>Bacillati</taxon>
        <taxon>Actinomycetota</taxon>
        <taxon>Actinomycetes</taxon>
        <taxon>Mycobacteriales</taxon>
        <taxon>Nocardiaceae</taxon>
        <taxon>Nocardia</taxon>
    </lineage>
</organism>
<dbReference type="Proteomes" id="UP000076512">
    <property type="component" value="Unassembled WGS sequence"/>
</dbReference>
<reference evidence="2 3" key="1">
    <citation type="submission" date="2016-04" db="EMBL/GenBank/DDBJ databases">
        <authorList>
            <person name="Evans L.H."/>
            <person name="Alamgir A."/>
            <person name="Owens N."/>
            <person name="Weber N.D."/>
            <person name="Virtaneva K."/>
            <person name="Barbian K."/>
            <person name="Babar A."/>
            <person name="Rosenke K."/>
        </authorList>
    </citation>
    <scope>NUCLEOTIDE SEQUENCE [LARGE SCALE GENOMIC DNA]</scope>
    <source>
        <strain evidence="2 3">IFM 0406</strain>
    </source>
</reference>
<keyword evidence="3" id="KW-1185">Reference proteome</keyword>
<feature type="transmembrane region" description="Helical" evidence="1">
    <location>
        <begin position="46"/>
        <end position="68"/>
    </location>
</feature>
<dbReference type="OrthoDB" id="4434319at2"/>
<name>A0A164PGM8_9NOCA</name>
<accession>A0A164PGM8</accession>
<keyword evidence="1" id="KW-0472">Membrane</keyword>
<sequence>MSSEQRTYLLGGEIARRSWLGLSEPVLITWGCSILAAIATYVIGGGAAWCLVTIAVELVAVFAATMEFGGKRSWASLRTHQLRTWSRRRRGEHIYRNPADPAYGDPQRDPGWEMPVPLGNTSPLNVTGTGLDDMFILRTANPGERTVFTVMLAVEGVAAGLRGDAAYAATSAAFGALQAQLARPSSFVRGIQLVHRSVPLDMTPHQRWAENQVGRLADERLLPAVESYGALIDVLAPLAEEHRVFVVLRIPQTDAFMAATARAARAKNAPIEGGIAQVIRDETERTARLLALAGMGRVEMYGRKRACAVLRACVDPDFRLGRHADSDWDTCWPSYVGGGDSVAVGEHSGWRTRVGFIPPRAIEPVPLGPLWLAPLLSGVEADPGDDDTAPMPTIRTISVRIDFVAAHTARLAAKGDFTADEARKLKEAAKGKISDGSAEVLASASDRRRHDLMPGSGHHGAIYAIAIAVTGRDSEDLDRACLRVTEAAGESALAEIDWCDGDHDVALFATLPLGRGLAETRHTR</sequence>
<protein>
    <recommendedName>
        <fullName evidence="4">PrgI family protein</fullName>
    </recommendedName>
</protein>
<gene>
    <name evidence="2" type="ORF">AWN90_19390</name>
</gene>
<keyword evidence="1" id="KW-0812">Transmembrane</keyword>
<proteinExistence type="predicted"/>
<evidence type="ECO:0000313" key="2">
    <source>
        <dbReference type="EMBL" id="KZM75542.1"/>
    </source>
</evidence>
<comment type="caution">
    <text evidence="2">The sequence shown here is derived from an EMBL/GenBank/DDBJ whole genome shotgun (WGS) entry which is preliminary data.</text>
</comment>
<keyword evidence="1" id="KW-1133">Transmembrane helix</keyword>
<dbReference type="RefSeq" id="WP_067583106.1">
    <property type="nucleotide sequence ID" value="NZ_JABMCZ010000001.1"/>
</dbReference>
<dbReference type="AlphaFoldDB" id="A0A164PGM8"/>
<evidence type="ECO:0000313" key="3">
    <source>
        <dbReference type="Proteomes" id="UP000076512"/>
    </source>
</evidence>
<evidence type="ECO:0000256" key="1">
    <source>
        <dbReference type="SAM" id="Phobius"/>
    </source>
</evidence>
<evidence type="ECO:0008006" key="4">
    <source>
        <dbReference type="Google" id="ProtNLM"/>
    </source>
</evidence>
<dbReference type="EMBL" id="LWGR01000003">
    <property type="protein sequence ID" value="KZM75542.1"/>
    <property type="molecule type" value="Genomic_DNA"/>
</dbReference>
<dbReference type="STRING" id="455432.AWN90_19390"/>